<comment type="caution">
    <text evidence="4">The sequence shown here is derived from an EMBL/GenBank/DDBJ whole genome shotgun (WGS) entry which is preliminary data.</text>
</comment>
<reference evidence="5" key="1">
    <citation type="journal article" date="2019" name="Int. J. Syst. Evol. Microbiol.">
        <title>The Global Catalogue of Microorganisms (GCM) 10K type strain sequencing project: providing services to taxonomists for standard genome sequencing and annotation.</title>
        <authorList>
            <consortium name="The Broad Institute Genomics Platform"/>
            <consortium name="The Broad Institute Genome Sequencing Center for Infectious Disease"/>
            <person name="Wu L."/>
            <person name="Ma J."/>
        </authorList>
    </citation>
    <scope>NUCLEOTIDE SEQUENCE [LARGE SCALE GENOMIC DNA]</scope>
    <source>
        <strain evidence="5">CGMCC 4.7178</strain>
    </source>
</reference>
<dbReference type="PANTHER" id="PTHR43861:SF1">
    <property type="entry name" value="TRANS-ACONITATE 2-METHYLTRANSFERASE"/>
    <property type="match status" value="1"/>
</dbReference>
<evidence type="ECO:0000256" key="1">
    <source>
        <dbReference type="ARBA" id="ARBA00022603"/>
    </source>
</evidence>
<gene>
    <name evidence="4" type="primary">tam</name>
    <name evidence="4" type="ORF">GCM10012287_31070</name>
</gene>
<evidence type="ECO:0000259" key="3">
    <source>
        <dbReference type="Pfam" id="PF13649"/>
    </source>
</evidence>
<feature type="domain" description="Methyltransferase" evidence="3">
    <location>
        <begin position="40"/>
        <end position="119"/>
    </location>
</feature>
<evidence type="ECO:0000313" key="5">
    <source>
        <dbReference type="Proteomes" id="UP000631535"/>
    </source>
</evidence>
<accession>A0ABQ2MF78</accession>
<dbReference type="PANTHER" id="PTHR43861">
    <property type="entry name" value="TRANS-ACONITATE 2-METHYLTRANSFERASE-RELATED"/>
    <property type="match status" value="1"/>
</dbReference>
<dbReference type="InterPro" id="IPR023149">
    <property type="entry name" value="Trans_acon_MeTrfase_C"/>
</dbReference>
<sequence length="297" mass="32353">MTSPVWDPHQYSRHAGHRLRPVLDLLARVPTLPDEERPRVADLGCGPGGPSLPLIERWPGAHVTGYDNSPAMLHEARAYSGTTSSGGRLDFTHADLTTWRPEPGETFDLLFSNAALHWVLPAAGKGRVHPVTGEGEADAGLVEFLRRWTAALRPGGVLAFQVPGNFDAPSHTLLWKLRNSPRWRDRLGAEPRGGAVLDPAGYLAALTPLGCEVDAWETTYAHLLHGENPVLDWVKGTALRPVLTLLEDDPAAREEFVGEYGALLREAYPPLPGGESAGTVLPFRRVFVVAVKEEADR</sequence>
<dbReference type="EMBL" id="BMMP01000009">
    <property type="protein sequence ID" value="GGO50710.1"/>
    <property type="molecule type" value="Genomic_DNA"/>
</dbReference>
<name>A0ABQ2MF78_9ACTN</name>
<dbReference type="InterPro" id="IPR041698">
    <property type="entry name" value="Methyltransf_25"/>
</dbReference>
<organism evidence="4 5">
    <name type="scientific">Streptomyces daqingensis</name>
    <dbReference type="NCBI Taxonomy" id="1472640"/>
    <lineage>
        <taxon>Bacteria</taxon>
        <taxon>Bacillati</taxon>
        <taxon>Actinomycetota</taxon>
        <taxon>Actinomycetes</taxon>
        <taxon>Kitasatosporales</taxon>
        <taxon>Streptomycetaceae</taxon>
        <taxon>Streptomyces</taxon>
    </lineage>
</organism>
<dbReference type="RefSeq" id="WP_189037720.1">
    <property type="nucleotide sequence ID" value="NZ_BMMP01000009.1"/>
</dbReference>
<dbReference type="Proteomes" id="UP000631535">
    <property type="component" value="Unassembled WGS sequence"/>
</dbReference>
<proteinExistence type="predicted"/>
<dbReference type="InterPro" id="IPR029063">
    <property type="entry name" value="SAM-dependent_MTases_sf"/>
</dbReference>
<keyword evidence="1" id="KW-0489">Methyltransferase</keyword>
<dbReference type="Gene3D" id="1.10.150.290">
    <property type="entry name" value="S-adenosyl-L-methionine-dependent methyltransferases"/>
    <property type="match status" value="1"/>
</dbReference>
<evidence type="ECO:0000256" key="2">
    <source>
        <dbReference type="ARBA" id="ARBA00022679"/>
    </source>
</evidence>
<dbReference type="Gene3D" id="3.40.50.150">
    <property type="entry name" value="Vaccinia Virus protein VP39"/>
    <property type="match status" value="1"/>
</dbReference>
<dbReference type="SUPFAM" id="SSF53335">
    <property type="entry name" value="S-adenosyl-L-methionine-dependent methyltransferases"/>
    <property type="match status" value="1"/>
</dbReference>
<dbReference type="CDD" id="cd02440">
    <property type="entry name" value="AdoMet_MTases"/>
    <property type="match status" value="1"/>
</dbReference>
<protein>
    <submittedName>
        <fullName evidence="4">Trans-aconitate 2-methyltransferase</fullName>
    </submittedName>
</protein>
<evidence type="ECO:0000313" key="4">
    <source>
        <dbReference type="EMBL" id="GGO50710.1"/>
    </source>
</evidence>
<keyword evidence="2" id="KW-0808">Transferase</keyword>
<dbReference type="Pfam" id="PF13649">
    <property type="entry name" value="Methyltransf_25"/>
    <property type="match status" value="1"/>
</dbReference>
<keyword evidence="5" id="KW-1185">Reference proteome</keyword>